<dbReference type="GO" id="GO:0006310">
    <property type="term" value="P:DNA recombination"/>
    <property type="evidence" value="ECO:0007669"/>
    <property type="project" value="UniProtKB-KW"/>
</dbReference>
<evidence type="ECO:0000256" key="2">
    <source>
        <dbReference type="ARBA" id="ARBA00022908"/>
    </source>
</evidence>
<protein>
    <submittedName>
        <fullName evidence="8">Integrase</fullName>
    </submittedName>
</protein>
<dbReference type="InterPro" id="IPR011010">
    <property type="entry name" value="DNA_brk_join_enz"/>
</dbReference>
<comment type="caution">
    <text evidence="8">The sequence shown here is derived from an EMBL/GenBank/DDBJ whole genome shotgun (WGS) entry which is preliminary data.</text>
</comment>
<dbReference type="Pfam" id="PF00589">
    <property type="entry name" value="Phage_integrase"/>
    <property type="match status" value="1"/>
</dbReference>
<accession>A0A5I3D956</accession>
<dbReference type="PANTHER" id="PTHR30629:SF6">
    <property type="entry name" value="PROPHAGE INTEGRASE INTA-RELATED"/>
    <property type="match status" value="1"/>
</dbReference>
<keyword evidence="2" id="KW-0229">DNA integration</keyword>
<evidence type="ECO:0000256" key="5">
    <source>
        <dbReference type="PROSITE-ProRule" id="PRU01248"/>
    </source>
</evidence>
<dbReference type="InterPro" id="IPR044068">
    <property type="entry name" value="CB"/>
</dbReference>
<dbReference type="InterPro" id="IPR010998">
    <property type="entry name" value="Integrase_recombinase_N"/>
</dbReference>
<dbReference type="Pfam" id="PF22022">
    <property type="entry name" value="Phage_int_M"/>
    <property type="match status" value="1"/>
</dbReference>
<evidence type="ECO:0000259" key="6">
    <source>
        <dbReference type="PROSITE" id="PS51898"/>
    </source>
</evidence>
<dbReference type="EMBL" id="AAMJRQ010000033">
    <property type="protein sequence ID" value="EDI0571508.1"/>
    <property type="molecule type" value="Genomic_DNA"/>
</dbReference>
<dbReference type="InterPro" id="IPR050808">
    <property type="entry name" value="Phage_Integrase"/>
</dbReference>
<dbReference type="CDD" id="cd00801">
    <property type="entry name" value="INT_P4_C"/>
    <property type="match status" value="1"/>
</dbReference>
<dbReference type="PANTHER" id="PTHR30629">
    <property type="entry name" value="PROPHAGE INTEGRASE"/>
    <property type="match status" value="1"/>
</dbReference>
<dbReference type="PROSITE" id="PS51900">
    <property type="entry name" value="CB"/>
    <property type="match status" value="1"/>
</dbReference>
<evidence type="ECO:0000256" key="4">
    <source>
        <dbReference type="ARBA" id="ARBA00023172"/>
    </source>
</evidence>
<dbReference type="AlphaFoldDB" id="A0A5I3D956"/>
<dbReference type="InterPro" id="IPR038488">
    <property type="entry name" value="Integrase_DNA-bd_sf"/>
</dbReference>
<dbReference type="SUPFAM" id="SSF56349">
    <property type="entry name" value="DNA breaking-rejoining enzymes"/>
    <property type="match status" value="1"/>
</dbReference>
<sequence length="410" mass="47661">MPKVATKLTDTEIKKAKPTEKEFTLWDGDGLFLRIKPSGKKIWHLGYTVPLTKKRAKMSLGFYPYLTLAQARALRDEYLSLLAQGIDPQSHNEQKAQALKDATEHTFQTVAKKWLDEKIKTSGISQDHAKDIWRSLERNIFPTLGDIPIKEIRPKMLKQHLDPIEQRGVLETLRRIISRLNEIFRYAATEELIEFNPADNLTQRFSKPKKQNMPALPPSELPRFIVALANASIRLETRLLIEWQLLTWVRPGEAVRARWTDIDEENRFWNIPAEFMKMKRPHKVPLSKEAMRILESMKPISGHREWVFPSIKAPLSHMHEQTANAAIIRMGFGGELVAHGMRSIARTAAEESSKFRTEVLEAALAHSKKDEIIAAYNRAEYLTERVELMQWWSNFIQEKNTRQYQHNKYY</sequence>
<dbReference type="Gene3D" id="3.30.160.390">
    <property type="entry name" value="Integrase, DNA-binding domain"/>
    <property type="match status" value="1"/>
</dbReference>
<evidence type="ECO:0000256" key="1">
    <source>
        <dbReference type="ARBA" id="ARBA00008857"/>
    </source>
</evidence>
<dbReference type="GO" id="GO:0015074">
    <property type="term" value="P:DNA integration"/>
    <property type="evidence" value="ECO:0007669"/>
    <property type="project" value="UniProtKB-KW"/>
</dbReference>
<dbReference type="InterPro" id="IPR025166">
    <property type="entry name" value="Integrase_DNA_bind_dom"/>
</dbReference>
<dbReference type="InterPro" id="IPR013762">
    <property type="entry name" value="Integrase-like_cat_sf"/>
</dbReference>
<dbReference type="InterPro" id="IPR002104">
    <property type="entry name" value="Integrase_catalytic"/>
</dbReference>
<name>A0A5I3D956_SALET</name>
<dbReference type="Pfam" id="PF13356">
    <property type="entry name" value="Arm-DNA-bind_3"/>
    <property type="match status" value="1"/>
</dbReference>
<feature type="domain" description="Core-binding (CB)" evidence="7">
    <location>
        <begin position="105"/>
        <end position="188"/>
    </location>
</feature>
<organism evidence="8">
    <name type="scientific">Salmonella enterica subsp. enterica serovar Berkeley</name>
    <dbReference type="NCBI Taxonomy" id="1965103"/>
    <lineage>
        <taxon>Bacteria</taxon>
        <taxon>Pseudomonadati</taxon>
        <taxon>Pseudomonadota</taxon>
        <taxon>Gammaproteobacteria</taxon>
        <taxon>Enterobacterales</taxon>
        <taxon>Enterobacteriaceae</taxon>
        <taxon>Salmonella</taxon>
    </lineage>
</organism>
<evidence type="ECO:0000256" key="3">
    <source>
        <dbReference type="ARBA" id="ARBA00023125"/>
    </source>
</evidence>
<keyword evidence="4" id="KW-0233">DNA recombination</keyword>
<reference evidence="8" key="1">
    <citation type="submission" date="2018-07" db="EMBL/GenBank/DDBJ databases">
        <authorList>
            <person name="Ashton P.M."/>
            <person name="Dallman T."/>
            <person name="Nair S."/>
            <person name="De Pinna E."/>
            <person name="Peters T."/>
            <person name="Grant K."/>
        </authorList>
    </citation>
    <scope>NUCLEOTIDE SEQUENCE</scope>
    <source>
        <strain evidence="8">350641</strain>
    </source>
</reference>
<feature type="domain" description="Tyr recombinase" evidence="6">
    <location>
        <begin position="211"/>
        <end position="389"/>
    </location>
</feature>
<keyword evidence="3 5" id="KW-0238">DNA-binding</keyword>
<dbReference type="InterPro" id="IPR053876">
    <property type="entry name" value="Phage_int_M"/>
</dbReference>
<dbReference type="GO" id="GO:0003677">
    <property type="term" value="F:DNA binding"/>
    <property type="evidence" value="ECO:0007669"/>
    <property type="project" value="UniProtKB-UniRule"/>
</dbReference>
<gene>
    <name evidence="8" type="ORF">CC785_20175</name>
</gene>
<dbReference type="PROSITE" id="PS51898">
    <property type="entry name" value="TYR_RECOMBINASE"/>
    <property type="match status" value="1"/>
</dbReference>
<comment type="similarity">
    <text evidence="1">Belongs to the 'phage' integrase family.</text>
</comment>
<evidence type="ECO:0000313" key="8">
    <source>
        <dbReference type="EMBL" id="EDI0571508.1"/>
    </source>
</evidence>
<proteinExistence type="inferred from homology"/>
<evidence type="ECO:0000259" key="7">
    <source>
        <dbReference type="PROSITE" id="PS51900"/>
    </source>
</evidence>
<dbReference type="Gene3D" id="1.10.443.10">
    <property type="entry name" value="Intergrase catalytic core"/>
    <property type="match status" value="1"/>
</dbReference>
<dbReference type="Gene3D" id="1.10.150.130">
    <property type="match status" value="1"/>
</dbReference>
<dbReference type="NCBIfam" id="NF007246">
    <property type="entry name" value="PRK09692.1"/>
    <property type="match status" value="1"/>
</dbReference>